<dbReference type="SUPFAM" id="SSF52402">
    <property type="entry name" value="Adenine nucleotide alpha hydrolases-like"/>
    <property type="match status" value="1"/>
</dbReference>
<evidence type="ECO:0000256" key="2">
    <source>
        <dbReference type="SAM" id="MobiDB-lite"/>
    </source>
</evidence>
<keyword evidence="5" id="KW-1185">Reference proteome</keyword>
<name>A0ABQ6I1G8_9MICO</name>
<dbReference type="InterPro" id="IPR006015">
    <property type="entry name" value="Universal_stress_UspA"/>
</dbReference>
<evidence type="ECO:0000313" key="5">
    <source>
        <dbReference type="Proteomes" id="UP001157091"/>
    </source>
</evidence>
<dbReference type="Proteomes" id="UP001157091">
    <property type="component" value="Unassembled WGS sequence"/>
</dbReference>
<dbReference type="Gene3D" id="3.40.50.620">
    <property type="entry name" value="HUPs"/>
    <property type="match status" value="2"/>
</dbReference>
<dbReference type="InterPro" id="IPR014729">
    <property type="entry name" value="Rossmann-like_a/b/a_fold"/>
</dbReference>
<dbReference type="PRINTS" id="PR01438">
    <property type="entry name" value="UNVRSLSTRESS"/>
</dbReference>
<evidence type="ECO:0000259" key="3">
    <source>
        <dbReference type="Pfam" id="PF00582"/>
    </source>
</evidence>
<reference evidence="5" key="1">
    <citation type="journal article" date="2019" name="Int. J. Syst. Evol. Microbiol.">
        <title>The Global Catalogue of Microorganisms (GCM) 10K type strain sequencing project: providing services to taxonomists for standard genome sequencing and annotation.</title>
        <authorList>
            <consortium name="The Broad Institute Genomics Platform"/>
            <consortium name="The Broad Institute Genome Sequencing Center for Infectious Disease"/>
            <person name="Wu L."/>
            <person name="Ma J."/>
        </authorList>
    </citation>
    <scope>NUCLEOTIDE SEQUENCE [LARGE SCALE GENOMIC DNA]</scope>
    <source>
        <strain evidence="5">NBRC 106348</strain>
    </source>
</reference>
<feature type="region of interest" description="Disordered" evidence="2">
    <location>
        <begin position="147"/>
        <end position="171"/>
    </location>
</feature>
<sequence length="229" mass="24196">MQWALREAARRDTTLVAVYAWVQSWDDGTRGVHPDGAEEVFAAKQTYVESLLDAAVQRSREAGHVVGDPDRVTARQVPGWPAEVLLELGTELDARMIVVGRSGLGRFGRFLLGSVSSSVVQHAHVPVTVVAHEGAHVPVTVVAHEGAHVPPPETHGAGPEAADPGTGPEDTAPRVVVGVDGSDLSIGALREGAAAAERLGGVLEPVYCWQLTTISPLPEAWGWIPPVED</sequence>
<evidence type="ECO:0000256" key="1">
    <source>
        <dbReference type="ARBA" id="ARBA00008791"/>
    </source>
</evidence>
<comment type="caution">
    <text evidence="4">The sequence shown here is derived from an EMBL/GenBank/DDBJ whole genome shotgun (WGS) entry which is preliminary data.</text>
</comment>
<dbReference type="PANTHER" id="PTHR31964">
    <property type="entry name" value="ADENINE NUCLEOTIDE ALPHA HYDROLASES-LIKE SUPERFAMILY PROTEIN"/>
    <property type="match status" value="1"/>
</dbReference>
<dbReference type="PANTHER" id="PTHR31964:SF113">
    <property type="entry name" value="USPA DOMAIN-CONTAINING PROTEIN"/>
    <property type="match status" value="1"/>
</dbReference>
<proteinExistence type="inferred from homology"/>
<evidence type="ECO:0000313" key="4">
    <source>
        <dbReference type="EMBL" id="GMA24598.1"/>
    </source>
</evidence>
<comment type="similarity">
    <text evidence="1">Belongs to the universal stress protein A family.</text>
</comment>
<dbReference type="InterPro" id="IPR006016">
    <property type="entry name" value="UspA"/>
</dbReference>
<dbReference type="CDD" id="cd00293">
    <property type="entry name" value="USP-like"/>
    <property type="match status" value="1"/>
</dbReference>
<feature type="domain" description="UspA" evidence="3">
    <location>
        <begin position="2"/>
        <end position="130"/>
    </location>
</feature>
<gene>
    <name evidence="4" type="ORF">GCM10025864_23570</name>
</gene>
<dbReference type="Pfam" id="PF00582">
    <property type="entry name" value="Usp"/>
    <property type="match status" value="1"/>
</dbReference>
<protein>
    <recommendedName>
        <fullName evidence="3">UspA domain-containing protein</fullName>
    </recommendedName>
</protein>
<accession>A0ABQ6I1G8</accession>
<organism evidence="4 5">
    <name type="scientific">Luteimicrobium album</name>
    <dbReference type="NCBI Taxonomy" id="1054550"/>
    <lineage>
        <taxon>Bacteria</taxon>
        <taxon>Bacillati</taxon>
        <taxon>Actinomycetota</taxon>
        <taxon>Actinomycetes</taxon>
        <taxon>Micrococcales</taxon>
        <taxon>Luteimicrobium</taxon>
    </lineage>
</organism>
<dbReference type="EMBL" id="BSUK01000001">
    <property type="protein sequence ID" value="GMA24598.1"/>
    <property type="molecule type" value="Genomic_DNA"/>
</dbReference>